<dbReference type="RefSeq" id="WP_314011896.1">
    <property type="nucleotide sequence ID" value="NZ_JAVTTP010000001.1"/>
</dbReference>
<feature type="domain" description="Response regulatory" evidence="2">
    <location>
        <begin position="7"/>
        <end position="118"/>
    </location>
</feature>
<proteinExistence type="predicted"/>
<gene>
    <name evidence="4" type="ORF">RQM65_00275</name>
</gene>
<sequence>MEPMMMKCAIIDDSATHRALLEQFIENHSRLSLSGSYRNGVEAKNNQCEMNADIVFIDVEMPFVDGFDVLESFSRQPQIVMVSGSSDHALKAFEYDVADYLLKPLCLHRFNAAIKKVQRNIGILNDRDSTEHIFVRSNFKKVRVDYKDIKWIEALGDYVKLVTEKKNILVLSSMKAIEGRLPEDNFLRIHKSYIVNLKRIETFSNTIVQVGGKQLPLSRKRKSKFLSVLK</sequence>
<organism evidence="4 5">
    <name type="scientific">Pricia mediterranea</name>
    <dbReference type="NCBI Taxonomy" id="3076079"/>
    <lineage>
        <taxon>Bacteria</taxon>
        <taxon>Pseudomonadati</taxon>
        <taxon>Bacteroidota</taxon>
        <taxon>Flavobacteriia</taxon>
        <taxon>Flavobacteriales</taxon>
        <taxon>Flavobacteriaceae</taxon>
        <taxon>Pricia</taxon>
    </lineage>
</organism>
<keyword evidence="1" id="KW-0597">Phosphoprotein</keyword>
<dbReference type="Gene3D" id="3.40.50.2300">
    <property type="match status" value="1"/>
</dbReference>
<feature type="modified residue" description="4-aspartylphosphate" evidence="1">
    <location>
        <position position="58"/>
    </location>
</feature>
<dbReference type="PROSITE" id="PS50110">
    <property type="entry name" value="RESPONSE_REGULATORY"/>
    <property type="match status" value="1"/>
</dbReference>
<evidence type="ECO:0000259" key="2">
    <source>
        <dbReference type="PROSITE" id="PS50110"/>
    </source>
</evidence>
<dbReference type="EMBL" id="JAVTTP010000001">
    <property type="protein sequence ID" value="MDT7827097.1"/>
    <property type="molecule type" value="Genomic_DNA"/>
</dbReference>
<name>A0ABU3L1V5_9FLAO</name>
<evidence type="ECO:0000313" key="4">
    <source>
        <dbReference type="EMBL" id="MDT7827097.1"/>
    </source>
</evidence>
<dbReference type="PANTHER" id="PTHR37299">
    <property type="entry name" value="TRANSCRIPTIONAL REGULATOR-RELATED"/>
    <property type="match status" value="1"/>
</dbReference>
<dbReference type="SMART" id="SM00850">
    <property type="entry name" value="LytTR"/>
    <property type="match status" value="1"/>
</dbReference>
<keyword evidence="5" id="KW-1185">Reference proteome</keyword>
<evidence type="ECO:0000313" key="5">
    <source>
        <dbReference type="Proteomes" id="UP001250656"/>
    </source>
</evidence>
<dbReference type="Proteomes" id="UP001250656">
    <property type="component" value="Unassembled WGS sequence"/>
</dbReference>
<dbReference type="Pfam" id="PF04397">
    <property type="entry name" value="LytTR"/>
    <property type="match status" value="1"/>
</dbReference>
<dbReference type="SMART" id="SM00448">
    <property type="entry name" value="REC"/>
    <property type="match status" value="1"/>
</dbReference>
<protein>
    <submittedName>
        <fullName evidence="4">LytTR family DNA-binding domain-containing protein</fullName>
    </submittedName>
</protein>
<dbReference type="Pfam" id="PF00072">
    <property type="entry name" value="Response_reg"/>
    <property type="match status" value="1"/>
</dbReference>
<dbReference type="InterPro" id="IPR011006">
    <property type="entry name" value="CheY-like_superfamily"/>
</dbReference>
<dbReference type="PANTHER" id="PTHR37299:SF1">
    <property type="entry name" value="STAGE 0 SPORULATION PROTEIN A HOMOLOG"/>
    <property type="match status" value="1"/>
</dbReference>
<dbReference type="Gene3D" id="2.40.50.1020">
    <property type="entry name" value="LytTr DNA-binding domain"/>
    <property type="match status" value="1"/>
</dbReference>
<evidence type="ECO:0000256" key="1">
    <source>
        <dbReference type="PROSITE-ProRule" id="PRU00169"/>
    </source>
</evidence>
<keyword evidence="4" id="KW-0238">DNA-binding</keyword>
<dbReference type="InterPro" id="IPR007492">
    <property type="entry name" value="LytTR_DNA-bd_dom"/>
</dbReference>
<accession>A0ABU3L1V5</accession>
<evidence type="ECO:0000259" key="3">
    <source>
        <dbReference type="PROSITE" id="PS50930"/>
    </source>
</evidence>
<feature type="domain" description="HTH LytTR-type" evidence="3">
    <location>
        <begin position="133"/>
        <end position="201"/>
    </location>
</feature>
<dbReference type="InterPro" id="IPR046947">
    <property type="entry name" value="LytR-like"/>
</dbReference>
<dbReference type="SUPFAM" id="SSF52172">
    <property type="entry name" value="CheY-like"/>
    <property type="match status" value="1"/>
</dbReference>
<comment type="caution">
    <text evidence="4">The sequence shown here is derived from an EMBL/GenBank/DDBJ whole genome shotgun (WGS) entry which is preliminary data.</text>
</comment>
<reference evidence="4 5" key="1">
    <citation type="submission" date="2023-09" db="EMBL/GenBank/DDBJ databases">
        <title>Novel taxa isolated from Blanes Bay.</title>
        <authorList>
            <person name="Rey-Velasco X."/>
            <person name="Lucena T."/>
        </authorList>
    </citation>
    <scope>NUCLEOTIDE SEQUENCE [LARGE SCALE GENOMIC DNA]</scope>
    <source>
        <strain evidence="4 5">S334</strain>
    </source>
</reference>
<dbReference type="InterPro" id="IPR001789">
    <property type="entry name" value="Sig_transdc_resp-reg_receiver"/>
</dbReference>
<dbReference type="GO" id="GO:0003677">
    <property type="term" value="F:DNA binding"/>
    <property type="evidence" value="ECO:0007669"/>
    <property type="project" value="UniProtKB-KW"/>
</dbReference>
<dbReference type="PROSITE" id="PS50930">
    <property type="entry name" value="HTH_LYTTR"/>
    <property type="match status" value="1"/>
</dbReference>